<dbReference type="GeneID" id="96302941"/>
<evidence type="ECO:0008006" key="4">
    <source>
        <dbReference type="Google" id="ProtNLM"/>
    </source>
</evidence>
<accession>A0A1I4DFJ2</accession>
<proteinExistence type="predicted"/>
<evidence type="ECO:0000256" key="1">
    <source>
        <dbReference type="SAM" id="MobiDB-lite"/>
    </source>
</evidence>
<feature type="region of interest" description="Disordered" evidence="1">
    <location>
        <begin position="60"/>
        <end position="80"/>
    </location>
</feature>
<dbReference type="EMBL" id="FOQY01000041">
    <property type="protein sequence ID" value="SFK92418.1"/>
    <property type="molecule type" value="Genomic_DNA"/>
</dbReference>
<gene>
    <name evidence="2" type="ORF">SAMN05216275_14153</name>
</gene>
<keyword evidence="3" id="KW-1185">Reference proteome</keyword>
<evidence type="ECO:0000313" key="3">
    <source>
        <dbReference type="Proteomes" id="UP000199111"/>
    </source>
</evidence>
<sequence length="80" mass="8768">MTSPEPVTAATAGRRLGKTPATIRKWAERYHAAQLGRQNRAVYYDFGDLATIDACIHRGDPVPATPADRDQLRAGYRNAA</sequence>
<evidence type="ECO:0000313" key="2">
    <source>
        <dbReference type="EMBL" id="SFK92418.1"/>
    </source>
</evidence>
<protein>
    <recommendedName>
        <fullName evidence="4">MerR HTH family regulatory protein</fullName>
    </recommendedName>
</protein>
<reference evidence="3" key="1">
    <citation type="submission" date="2016-10" db="EMBL/GenBank/DDBJ databases">
        <authorList>
            <person name="Varghese N."/>
            <person name="Submissions S."/>
        </authorList>
    </citation>
    <scope>NUCLEOTIDE SEQUENCE [LARGE SCALE GENOMIC DNA]</scope>
    <source>
        <strain evidence="3">CGMCC 4.2126</strain>
    </source>
</reference>
<dbReference type="AlphaFoldDB" id="A0A1I4DFJ2"/>
<dbReference type="Proteomes" id="UP000199111">
    <property type="component" value="Unassembled WGS sequence"/>
</dbReference>
<dbReference type="RefSeq" id="WP_143121241.1">
    <property type="nucleotide sequence ID" value="NZ_FOQY01000041.1"/>
</dbReference>
<name>A0A1I4DFJ2_9ACTN</name>
<organism evidence="2 3">
    <name type="scientific">Streptosporangium canum</name>
    <dbReference type="NCBI Taxonomy" id="324952"/>
    <lineage>
        <taxon>Bacteria</taxon>
        <taxon>Bacillati</taxon>
        <taxon>Actinomycetota</taxon>
        <taxon>Actinomycetes</taxon>
        <taxon>Streptosporangiales</taxon>
        <taxon>Streptosporangiaceae</taxon>
        <taxon>Streptosporangium</taxon>
    </lineage>
</organism>